<feature type="region of interest" description="Disordered" evidence="5">
    <location>
        <begin position="1"/>
        <end position="78"/>
    </location>
</feature>
<evidence type="ECO:0000256" key="3">
    <source>
        <dbReference type="ARBA" id="ARBA00022989"/>
    </source>
</evidence>
<dbReference type="AlphaFoldDB" id="A0A8K0ETV1"/>
<feature type="transmembrane region" description="Helical" evidence="6">
    <location>
        <begin position="300"/>
        <end position="320"/>
    </location>
</feature>
<dbReference type="GO" id="GO:0030317">
    <property type="term" value="P:flagellated sperm motility"/>
    <property type="evidence" value="ECO:0007669"/>
    <property type="project" value="InterPro"/>
</dbReference>
<keyword evidence="9" id="KW-1185">Reference proteome</keyword>
<proteinExistence type="predicted"/>
<organism evidence="8 9">
    <name type="scientific">Branchiostoma lanceolatum</name>
    <name type="common">Common lancelet</name>
    <name type="synonym">Amphioxus lanceolatum</name>
    <dbReference type="NCBI Taxonomy" id="7740"/>
    <lineage>
        <taxon>Eukaryota</taxon>
        <taxon>Metazoa</taxon>
        <taxon>Chordata</taxon>
        <taxon>Cephalochordata</taxon>
        <taxon>Leptocardii</taxon>
        <taxon>Amphioxiformes</taxon>
        <taxon>Branchiostomatidae</taxon>
        <taxon>Branchiostoma</taxon>
    </lineage>
</organism>
<dbReference type="GO" id="GO:0007283">
    <property type="term" value="P:spermatogenesis"/>
    <property type="evidence" value="ECO:0007669"/>
    <property type="project" value="TreeGrafter"/>
</dbReference>
<dbReference type="GO" id="GO:0060296">
    <property type="term" value="P:regulation of cilium beat frequency involved in ciliary motility"/>
    <property type="evidence" value="ECO:0007669"/>
    <property type="project" value="TreeGrafter"/>
</dbReference>
<accession>A0A8K0ETV1</accession>
<evidence type="ECO:0000256" key="6">
    <source>
        <dbReference type="SAM" id="Phobius"/>
    </source>
</evidence>
<feature type="compositionally biased region" description="Polar residues" evidence="5">
    <location>
        <begin position="1"/>
        <end position="11"/>
    </location>
</feature>
<dbReference type="GO" id="GO:0036128">
    <property type="term" value="C:CatSper complex"/>
    <property type="evidence" value="ECO:0007669"/>
    <property type="project" value="InterPro"/>
</dbReference>
<dbReference type="Pfam" id="PF00520">
    <property type="entry name" value="Ion_trans"/>
    <property type="match status" value="1"/>
</dbReference>
<dbReference type="PANTHER" id="PTHR47193">
    <property type="entry name" value="CATION CHANNEL SPERM-ASSOCIATED PROTEIN 1"/>
    <property type="match status" value="1"/>
</dbReference>
<dbReference type="Proteomes" id="UP000838412">
    <property type="component" value="Chromosome 4"/>
</dbReference>
<keyword evidence="2 6" id="KW-0812">Transmembrane</keyword>
<dbReference type="InterPro" id="IPR005821">
    <property type="entry name" value="Ion_trans_dom"/>
</dbReference>
<gene>
    <name evidence="8" type="primary">CATSPER1</name>
    <name evidence="8" type="ORF">BLAG_LOCUS17949</name>
</gene>
<protein>
    <submittedName>
        <fullName evidence="8">CATSPER1 protein</fullName>
    </submittedName>
</protein>
<dbReference type="InterPro" id="IPR027359">
    <property type="entry name" value="Volt_channel_dom_sf"/>
</dbReference>
<feature type="region of interest" description="Disordered" evidence="5">
    <location>
        <begin position="374"/>
        <end position="405"/>
    </location>
</feature>
<name>A0A8K0ETV1_BRALA</name>
<sequence>MDGSESGSSASLPKRKKNRKKSMAPSDLDPNWGPSRSRRPSHVPDLDSSSDAISRPGAANNFLGSGRDTRISVTSQEQTERLEVITTEESKTTAVSTKSAAKKVNKVKEELLKNASPLRRAVYDMVDSNFFGGMILVVILLNTTMLVVQTFEEIEVGAGSFLMVLDQLFSGVYMIECVMKLYAFRGSYFKEGWNDLDFIIVMFNLIDVIMELYTGGAPSSATSGTESAEIFRLFRIFRALRALRAIRFLGNLQVIMTTCLQSIQSMGAIFLLMSLFLYMFAVIGRGLYAGIYGENGRFDNLAIAMFTLFQLLTLDDWYYIYSDAVDNDPGQWHIFLYLFLYIIMEYFIFLNLFVAVLVDNFQLTLKDHAEARKHKKKHKHADDEDSDDDWYDDDYESSSYDESEEEDVLHLHKKKTINNYYPEGYTTREKELMTRSFQLLASLEYNNHILKNQMTTVDNFIDLVVSQLFDEKNL</sequence>
<dbReference type="FunFam" id="1.20.120.350:FF:000078">
    <property type="entry name" value="Cation channel sperm associated 1"/>
    <property type="match status" value="1"/>
</dbReference>
<dbReference type="Gene3D" id="1.20.120.350">
    <property type="entry name" value="Voltage-gated potassium channels. Chain C"/>
    <property type="match status" value="1"/>
</dbReference>
<evidence type="ECO:0000256" key="5">
    <source>
        <dbReference type="SAM" id="MobiDB-lite"/>
    </source>
</evidence>
<feature type="compositionally biased region" description="Acidic residues" evidence="5">
    <location>
        <begin position="383"/>
        <end position="405"/>
    </location>
</feature>
<dbReference type="GO" id="GO:0005245">
    <property type="term" value="F:voltage-gated calcium channel activity"/>
    <property type="evidence" value="ECO:0007669"/>
    <property type="project" value="TreeGrafter"/>
</dbReference>
<dbReference type="Gene3D" id="1.10.287.70">
    <property type="match status" value="1"/>
</dbReference>
<feature type="domain" description="Ion transport" evidence="7">
    <location>
        <begin position="129"/>
        <end position="363"/>
    </location>
</feature>
<feature type="compositionally biased region" description="Basic residues" evidence="5">
    <location>
        <begin position="13"/>
        <end position="22"/>
    </location>
</feature>
<keyword evidence="4 6" id="KW-0472">Membrane</keyword>
<evidence type="ECO:0000259" key="7">
    <source>
        <dbReference type="Pfam" id="PF00520"/>
    </source>
</evidence>
<feature type="transmembrane region" description="Helical" evidence="6">
    <location>
        <begin position="269"/>
        <end position="288"/>
    </location>
</feature>
<dbReference type="InterPro" id="IPR028746">
    <property type="entry name" value="CatSper1"/>
</dbReference>
<evidence type="ECO:0000256" key="2">
    <source>
        <dbReference type="ARBA" id="ARBA00022692"/>
    </source>
</evidence>
<reference evidence="8" key="1">
    <citation type="submission" date="2022-01" db="EMBL/GenBank/DDBJ databases">
        <authorList>
            <person name="Braso-Vives M."/>
        </authorList>
    </citation>
    <scope>NUCLEOTIDE SEQUENCE</scope>
</reference>
<feature type="transmembrane region" description="Helical" evidence="6">
    <location>
        <begin position="157"/>
        <end position="175"/>
    </location>
</feature>
<dbReference type="SUPFAM" id="SSF81324">
    <property type="entry name" value="Voltage-gated potassium channels"/>
    <property type="match status" value="1"/>
</dbReference>
<dbReference type="OrthoDB" id="431720at2759"/>
<evidence type="ECO:0000313" key="8">
    <source>
        <dbReference type="EMBL" id="CAH1263171.1"/>
    </source>
</evidence>
<evidence type="ECO:0000313" key="9">
    <source>
        <dbReference type="Proteomes" id="UP000838412"/>
    </source>
</evidence>
<keyword evidence="3 6" id="KW-1133">Transmembrane helix</keyword>
<feature type="transmembrane region" description="Helical" evidence="6">
    <location>
        <begin position="129"/>
        <end position="151"/>
    </location>
</feature>
<dbReference type="EMBL" id="OV696689">
    <property type="protein sequence ID" value="CAH1263171.1"/>
    <property type="molecule type" value="Genomic_DNA"/>
</dbReference>
<dbReference type="PANTHER" id="PTHR47193:SF1">
    <property type="entry name" value="CATION CHANNEL SPERM-ASSOCIATED PROTEIN 1"/>
    <property type="match status" value="1"/>
</dbReference>
<dbReference type="GO" id="GO:0005227">
    <property type="term" value="F:calcium-activated cation channel activity"/>
    <property type="evidence" value="ECO:0007669"/>
    <property type="project" value="InterPro"/>
</dbReference>
<evidence type="ECO:0000256" key="1">
    <source>
        <dbReference type="ARBA" id="ARBA00004141"/>
    </source>
</evidence>
<comment type="subcellular location">
    <subcellularLocation>
        <location evidence="1">Membrane</location>
        <topology evidence="1">Multi-pass membrane protein</topology>
    </subcellularLocation>
</comment>
<evidence type="ECO:0000256" key="4">
    <source>
        <dbReference type="ARBA" id="ARBA00023136"/>
    </source>
</evidence>
<feature type="transmembrane region" description="Helical" evidence="6">
    <location>
        <begin position="332"/>
        <end position="358"/>
    </location>
</feature>